<accession>A0A7W7YZV9</accession>
<dbReference type="PANTHER" id="PTHR30204">
    <property type="entry name" value="REDOX-CYCLING DRUG-SENSING TRANSCRIPTIONAL ACTIVATOR SOXR"/>
    <property type="match status" value="1"/>
</dbReference>
<proteinExistence type="predicted"/>
<dbReference type="PANTHER" id="PTHR30204:SF92">
    <property type="entry name" value="HTH-TYPE TRANSCRIPTIONAL REGULATOR ZNTR"/>
    <property type="match status" value="1"/>
</dbReference>
<dbReference type="InterPro" id="IPR009061">
    <property type="entry name" value="DNA-bd_dom_put_sf"/>
</dbReference>
<dbReference type="Pfam" id="PF09278">
    <property type="entry name" value="MerR-DNA-bind"/>
    <property type="match status" value="1"/>
</dbReference>
<evidence type="ECO:0000256" key="2">
    <source>
        <dbReference type="ARBA" id="ARBA00023125"/>
    </source>
</evidence>
<evidence type="ECO:0000313" key="5">
    <source>
        <dbReference type="EMBL" id="MBB5045346.1"/>
    </source>
</evidence>
<dbReference type="Proteomes" id="UP000542353">
    <property type="component" value="Unassembled WGS sequence"/>
</dbReference>
<evidence type="ECO:0000313" key="6">
    <source>
        <dbReference type="Proteomes" id="UP000542353"/>
    </source>
</evidence>
<reference evidence="5 6" key="1">
    <citation type="submission" date="2020-08" db="EMBL/GenBank/DDBJ databases">
        <title>Genomic Encyclopedia of Type Strains, Phase IV (KMG-IV): sequencing the most valuable type-strain genomes for metagenomic binning, comparative biology and taxonomic classification.</title>
        <authorList>
            <person name="Goeker M."/>
        </authorList>
    </citation>
    <scope>NUCLEOTIDE SEQUENCE [LARGE SCALE GENOMIC DNA]</scope>
    <source>
        <strain evidence="5 6">DSM 12706</strain>
    </source>
</reference>
<gene>
    <name evidence="5" type="ORF">HNR60_000075</name>
</gene>
<evidence type="ECO:0000259" key="4">
    <source>
        <dbReference type="PROSITE" id="PS50937"/>
    </source>
</evidence>
<evidence type="ECO:0000256" key="3">
    <source>
        <dbReference type="ARBA" id="ARBA00023163"/>
    </source>
</evidence>
<sequence>MLRPERTPAGYRLYRKADLETVRRIATLNAAGLTLATIRGLLPCAGPGVAGFRPCPEFKEGIRRRLAALDQQIATLSVSRRVLRGYLAKSDDGEQRGQG</sequence>
<dbReference type="PROSITE" id="PS50937">
    <property type="entry name" value="HTH_MERR_2"/>
    <property type="match status" value="1"/>
</dbReference>
<dbReference type="GO" id="GO:0003700">
    <property type="term" value="F:DNA-binding transcription factor activity"/>
    <property type="evidence" value="ECO:0007669"/>
    <property type="project" value="InterPro"/>
</dbReference>
<dbReference type="Gene3D" id="1.10.1660.10">
    <property type="match status" value="1"/>
</dbReference>
<protein>
    <submittedName>
        <fullName evidence="5">DNA-binding transcriptional MerR regulator</fullName>
    </submittedName>
</protein>
<dbReference type="AlphaFoldDB" id="A0A7W7YZV9"/>
<dbReference type="EMBL" id="JACHIH010000001">
    <property type="protein sequence ID" value="MBB5045346.1"/>
    <property type="molecule type" value="Genomic_DNA"/>
</dbReference>
<dbReference type="InterPro" id="IPR047057">
    <property type="entry name" value="MerR_fam"/>
</dbReference>
<organism evidence="5 6">
    <name type="scientific">Rhodopseudomonas rhenobacensis</name>
    <dbReference type="NCBI Taxonomy" id="87461"/>
    <lineage>
        <taxon>Bacteria</taxon>
        <taxon>Pseudomonadati</taxon>
        <taxon>Pseudomonadota</taxon>
        <taxon>Alphaproteobacteria</taxon>
        <taxon>Hyphomicrobiales</taxon>
        <taxon>Nitrobacteraceae</taxon>
        <taxon>Rhodopseudomonas</taxon>
    </lineage>
</organism>
<dbReference type="InterPro" id="IPR015358">
    <property type="entry name" value="Tscrpt_reg_MerR_DNA-bd"/>
</dbReference>
<evidence type="ECO:0000256" key="1">
    <source>
        <dbReference type="ARBA" id="ARBA00023015"/>
    </source>
</evidence>
<dbReference type="GO" id="GO:0003677">
    <property type="term" value="F:DNA binding"/>
    <property type="evidence" value="ECO:0007669"/>
    <property type="project" value="UniProtKB-KW"/>
</dbReference>
<dbReference type="InterPro" id="IPR000551">
    <property type="entry name" value="MerR-type_HTH_dom"/>
</dbReference>
<keyword evidence="1" id="KW-0805">Transcription regulation</keyword>
<dbReference type="SUPFAM" id="SSF46955">
    <property type="entry name" value="Putative DNA-binding domain"/>
    <property type="match status" value="1"/>
</dbReference>
<name>A0A7W7YZV9_9BRAD</name>
<comment type="caution">
    <text evidence="5">The sequence shown here is derived from an EMBL/GenBank/DDBJ whole genome shotgun (WGS) entry which is preliminary data.</text>
</comment>
<feature type="domain" description="HTH merR-type" evidence="4">
    <location>
        <begin position="1"/>
        <end position="44"/>
    </location>
</feature>
<keyword evidence="3" id="KW-0804">Transcription</keyword>
<keyword evidence="6" id="KW-1185">Reference proteome</keyword>
<keyword evidence="2 5" id="KW-0238">DNA-binding</keyword>